<sequence>MSSSSHSSASSNYFDRATPTSVTFPSTSPTSANAQDSQLPTPTRSVSASTPTMQNPPGGGGSQTKRHSMRSPPVRQASFGGQPSSISLDRTLSSHSTGTSQGTYTSPQRPTSPITSPSLHKSLNALDAKSITSNMERSNLHDVFMTSPSSPGATGNPAGFYFANPGNAVSTTSFQPMSVPPSAPYPYHRQGSMSSLTLSSMTSTAQNTQGDVWQTLCVCVLPLFNGEGVQGTIEDLNELLRRCLTDPISPQLYHDIEALLRDGMFTLNSKMLGVTDEKLLDRLVEQWSFFFTYALPYFEAVFLPLRTDVRYRSVEEAEMWNMRNLALRSFRDNVILLQTKRLEGRNKSTIGKAKLKSNIDVFTKLFTDFGSSQNPAATAAKMLQMTSILASSPDHNEELERILSNLKANWKMMMTKRERRGFAGVRKAKAGLSVESSRHIFGALS</sequence>
<dbReference type="PANTHER" id="PTHR32428:SF2">
    <property type="entry name" value="TARGET OF RAPAMYCIN COMPLEX 2 SUBUNIT BIT61-RELATED"/>
    <property type="match status" value="1"/>
</dbReference>
<dbReference type="Pfam" id="PF08539">
    <property type="entry name" value="HbrB"/>
    <property type="match status" value="1"/>
</dbReference>
<comment type="caution">
    <text evidence="2">The sequence shown here is derived from an EMBL/GenBank/DDBJ whole genome shotgun (WGS) entry which is preliminary data.</text>
</comment>
<name>A0A8H7BWR0_9FUNG</name>
<dbReference type="GO" id="GO:0031932">
    <property type="term" value="C:TORC2 complex"/>
    <property type="evidence" value="ECO:0007669"/>
    <property type="project" value="TreeGrafter"/>
</dbReference>
<dbReference type="InterPro" id="IPR013745">
    <property type="entry name" value="Bit61/PRR5"/>
</dbReference>
<keyword evidence="3" id="KW-1185">Reference proteome</keyword>
<dbReference type="AlphaFoldDB" id="A0A8H7BWR0"/>
<feature type="compositionally biased region" description="Low complexity" evidence="1">
    <location>
        <begin position="18"/>
        <end position="31"/>
    </location>
</feature>
<gene>
    <name evidence="2" type="ORF">EC973_005932</name>
</gene>
<dbReference type="Proteomes" id="UP000605846">
    <property type="component" value="Unassembled WGS sequence"/>
</dbReference>
<proteinExistence type="predicted"/>
<feature type="region of interest" description="Disordered" evidence="1">
    <location>
        <begin position="1"/>
        <end position="119"/>
    </location>
</feature>
<dbReference type="PANTHER" id="PTHR32428">
    <property type="entry name" value="TARGET OF RAPAMYCIN COMPLEX 2 SUBUNIT BIT61-RELATED"/>
    <property type="match status" value="1"/>
</dbReference>
<dbReference type="OrthoDB" id="2290221at2759"/>
<evidence type="ECO:0000313" key="2">
    <source>
        <dbReference type="EMBL" id="KAF7728528.1"/>
    </source>
</evidence>
<protein>
    <recommendedName>
        <fullName evidence="4">HbrB-domain-containing protein</fullName>
    </recommendedName>
</protein>
<evidence type="ECO:0008006" key="4">
    <source>
        <dbReference type="Google" id="ProtNLM"/>
    </source>
</evidence>
<evidence type="ECO:0000256" key="1">
    <source>
        <dbReference type="SAM" id="MobiDB-lite"/>
    </source>
</evidence>
<dbReference type="InterPro" id="IPR016159">
    <property type="entry name" value="Cullin_repeat-like_dom_sf"/>
</dbReference>
<accession>A0A8H7BWR0</accession>
<feature type="compositionally biased region" description="Polar residues" evidence="1">
    <location>
        <begin position="79"/>
        <end position="119"/>
    </location>
</feature>
<evidence type="ECO:0000313" key="3">
    <source>
        <dbReference type="Proteomes" id="UP000605846"/>
    </source>
</evidence>
<reference evidence="2" key="1">
    <citation type="submission" date="2020-01" db="EMBL/GenBank/DDBJ databases">
        <title>Genome Sequencing of Three Apophysomyces-Like Fungal Strains Confirms a Novel Fungal Genus in the Mucoromycota with divergent Burkholderia-like Endosymbiotic Bacteria.</title>
        <authorList>
            <person name="Stajich J.E."/>
            <person name="Macias A.M."/>
            <person name="Carter-House D."/>
            <person name="Lovett B."/>
            <person name="Kasson L.R."/>
            <person name="Berry K."/>
            <person name="Grigoriev I."/>
            <person name="Chang Y."/>
            <person name="Spatafora J."/>
            <person name="Kasson M.T."/>
        </authorList>
    </citation>
    <scope>NUCLEOTIDE SEQUENCE</scope>
    <source>
        <strain evidence="2">NRRL A-21654</strain>
    </source>
</reference>
<feature type="compositionally biased region" description="Polar residues" evidence="1">
    <location>
        <begin position="32"/>
        <end position="55"/>
    </location>
</feature>
<feature type="compositionally biased region" description="Low complexity" evidence="1">
    <location>
        <begin position="1"/>
        <end position="11"/>
    </location>
</feature>
<dbReference type="EMBL" id="JABAYA010000035">
    <property type="protein sequence ID" value="KAF7728528.1"/>
    <property type="molecule type" value="Genomic_DNA"/>
</dbReference>
<dbReference type="SUPFAM" id="SSF74788">
    <property type="entry name" value="Cullin repeat-like"/>
    <property type="match status" value="1"/>
</dbReference>
<organism evidence="2 3">
    <name type="scientific">Apophysomyces ossiformis</name>
    <dbReference type="NCBI Taxonomy" id="679940"/>
    <lineage>
        <taxon>Eukaryota</taxon>
        <taxon>Fungi</taxon>
        <taxon>Fungi incertae sedis</taxon>
        <taxon>Mucoromycota</taxon>
        <taxon>Mucoromycotina</taxon>
        <taxon>Mucoromycetes</taxon>
        <taxon>Mucorales</taxon>
        <taxon>Mucorineae</taxon>
        <taxon>Mucoraceae</taxon>
        <taxon>Apophysomyces</taxon>
    </lineage>
</organism>
<dbReference type="GO" id="GO:0038203">
    <property type="term" value="P:TORC2 signaling"/>
    <property type="evidence" value="ECO:0007669"/>
    <property type="project" value="TreeGrafter"/>
</dbReference>